<dbReference type="RefSeq" id="WP_121219886.1">
    <property type="nucleotide sequence ID" value="NZ_RBIG01000002.1"/>
</dbReference>
<feature type="domain" description="DUF6362" evidence="1">
    <location>
        <begin position="28"/>
        <end position="125"/>
    </location>
</feature>
<comment type="caution">
    <text evidence="2">The sequence shown here is derived from an EMBL/GenBank/DDBJ whole genome shotgun (WGS) entry which is preliminary data.</text>
</comment>
<dbReference type="Pfam" id="PF19889">
    <property type="entry name" value="DUF6362"/>
    <property type="match status" value="1"/>
</dbReference>
<name>A0A420WGU7_9PROT</name>
<protein>
    <recommendedName>
        <fullName evidence="1">DUF6362 domain-containing protein</fullName>
    </recommendedName>
</protein>
<proteinExistence type="predicted"/>
<dbReference type="InterPro" id="IPR045942">
    <property type="entry name" value="DUF6362"/>
</dbReference>
<sequence length="137" mass="15238">MTDTHCTLDICTPDLVKARLAEAADTLRRLPSARLTAKLTAWPDVVQSAATAYGYEAAQTRPAAPSPEAISRMDETLGWLFWIENDGRRLLWARALGVPWRKLEDLDGRSHVTLKKQHDRLLGEIAQRLAGLPAAMH</sequence>
<dbReference type="AlphaFoldDB" id="A0A420WGU7"/>
<gene>
    <name evidence="2" type="ORF">BCL74_2163</name>
</gene>
<organism evidence="2 3">
    <name type="scientific">Oceanibaculum indicum</name>
    <dbReference type="NCBI Taxonomy" id="526216"/>
    <lineage>
        <taxon>Bacteria</taxon>
        <taxon>Pseudomonadati</taxon>
        <taxon>Pseudomonadota</taxon>
        <taxon>Alphaproteobacteria</taxon>
        <taxon>Rhodospirillales</taxon>
        <taxon>Oceanibaculaceae</taxon>
        <taxon>Oceanibaculum</taxon>
    </lineage>
</organism>
<accession>A0A420WGU7</accession>
<reference evidence="2 3" key="1">
    <citation type="submission" date="2018-10" db="EMBL/GenBank/DDBJ databases">
        <title>Comparative analysis of microorganisms from saline springs in Andes Mountain Range, Colombia.</title>
        <authorList>
            <person name="Rubin E."/>
        </authorList>
    </citation>
    <scope>NUCLEOTIDE SEQUENCE [LARGE SCALE GENOMIC DNA]</scope>
    <source>
        <strain evidence="2 3">USBA 36</strain>
    </source>
</reference>
<evidence type="ECO:0000313" key="2">
    <source>
        <dbReference type="EMBL" id="RKQ70221.1"/>
    </source>
</evidence>
<dbReference type="Proteomes" id="UP000277424">
    <property type="component" value="Unassembled WGS sequence"/>
</dbReference>
<dbReference type="OrthoDB" id="7360866at2"/>
<evidence type="ECO:0000259" key="1">
    <source>
        <dbReference type="Pfam" id="PF19889"/>
    </source>
</evidence>
<evidence type="ECO:0000313" key="3">
    <source>
        <dbReference type="Proteomes" id="UP000277424"/>
    </source>
</evidence>
<dbReference type="EMBL" id="RBIG01000002">
    <property type="protein sequence ID" value="RKQ70221.1"/>
    <property type="molecule type" value="Genomic_DNA"/>
</dbReference>